<dbReference type="Proteomes" id="UP001234202">
    <property type="component" value="Unassembled WGS sequence"/>
</dbReference>
<reference evidence="1" key="1">
    <citation type="submission" date="2023-04" db="EMBL/GenBank/DDBJ databases">
        <title>Draft Genome sequencing of Naganishia species isolated from polar environments using Oxford Nanopore Technology.</title>
        <authorList>
            <person name="Leo P."/>
            <person name="Venkateswaran K."/>
        </authorList>
    </citation>
    <scope>NUCLEOTIDE SEQUENCE</scope>
    <source>
        <strain evidence="1">DBVPG 5303</strain>
    </source>
</reference>
<comment type="caution">
    <text evidence="1">The sequence shown here is derived from an EMBL/GenBank/DDBJ whole genome shotgun (WGS) entry which is preliminary data.</text>
</comment>
<organism evidence="1 2">
    <name type="scientific">Naganishia onofrii</name>
    <dbReference type="NCBI Taxonomy" id="1851511"/>
    <lineage>
        <taxon>Eukaryota</taxon>
        <taxon>Fungi</taxon>
        <taxon>Dikarya</taxon>
        <taxon>Basidiomycota</taxon>
        <taxon>Agaricomycotina</taxon>
        <taxon>Tremellomycetes</taxon>
        <taxon>Filobasidiales</taxon>
        <taxon>Filobasidiaceae</taxon>
        <taxon>Naganishia</taxon>
    </lineage>
</organism>
<protein>
    <submittedName>
        <fullName evidence="1">Uncharacterized protein</fullName>
    </submittedName>
</protein>
<keyword evidence="2" id="KW-1185">Reference proteome</keyword>
<sequence>MKQLLKLWEGDYKLKVINGDAAQKLVGSYVISAANWTRIDTDTARSTKMVPAQMGPYLKSVTKRSFWNSDCYSYFLMHLGPIVLRDRLDNVYYQHFIDLSKLAIVVTQPTITEEEVEDLEKGFVTWVIQFEGDHQMESSSISCGAGLVDGYSRGRDRHTSSLSGTIFGIGEAWISAPHASSSSAEMIPGSGGLHLRKTTFQDSIYMLRSATTTARAERRIMADVSLNGDEKRNAIWIRYKQHEDKQPSNKTIDAAWVPVYEWEEVMEFLTFRWQGGMKCVCVIQPAFISGNWLPGKLEGEGPQLMGSKKLPLQVVDLTAIVTVAVRVPLSGTTGIVIFDISNGLLDSDEVME</sequence>
<dbReference type="EMBL" id="JASBWV010000012">
    <property type="protein sequence ID" value="KAJ9123465.1"/>
    <property type="molecule type" value="Genomic_DNA"/>
</dbReference>
<proteinExistence type="predicted"/>
<accession>A0ACC2XJB2</accession>
<evidence type="ECO:0000313" key="2">
    <source>
        <dbReference type="Proteomes" id="UP001234202"/>
    </source>
</evidence>
<gene>
    <name evidence="1" type="ORF">QFC24_003679</name>
</gene>
<evidence type="ECO:0000313" key="1">
    <source>
        <dbReference type="EMBL" id="KAJ9123465.1"/>
    </source>
</evidence>
<name>A0ACC2XJB2_9TREE</name>